<dbReference type="Proteomes" id="UP001530400">
    <property type="component" value="Unassembled WGS sequence"/>
</dbReference>
<evidence type="ECO:0000256" key="1">
    <source>
        <dbReference type="ARBA" id="ARBA00004141"/>
    </source>
</evidence>
<feature type="transmembrane region" description="Helical" evidence="5">
    <location>
        <begin position="233"/>
        <end position="256"/>
    </location>
</feature>
<keyword evidence="8" id="KW-1185">Reference proteome</keyword>
<dbReference type="EMBL" id="JALLPJ020001259">
    <property type="protein sequence ID" value="KAL3772811.1"/>
    <property type="molecule type" value="Genomic_DNA"/>
</dbReference>
<name>A0ABD3NCR7_9STRA</name>
<feature type="transmembrane region" description="Helical" evidence="5">
    <location>
        <begin position="202"/>
        <end position="221"/>
    </location>
</feature>
<proteinExistence type="predicted"/>
<dbReference type="PANTHER" id="PTHR22950:SF666">
    <property type="entry name" value="VACUOLAR AMINO ACID TRANSPORTER 4"/>
    <property type="match status" value="1"/>
</dbReference>
<comment type="subcellular location">
    <subcellularLocation>
        <location evidence="1">Membrane</location>
        <topology evidence="1">Multi-pass membrane protein</topology>
    </subcellularLocation>
</comment>
<dbReference type="Pfam" id="PF01490">
    <property type="entry name" value="Aa_trans"/>
    <property type="match status" value="1"/>
</dbReference>
<evidence type="ECO:0000313" key="8">
    <source>
        <dbReference type="Proteomes" id="UP001530400"/>
    </source>
</evidence>
<feature type="domain" description="Amino acid transporter transmembrane" evidence="6">
    <location>
        <begin position="110"/>
        <end position="470"/>
    </location>
</feature>
<evidence type="ECO:0000256" key="3">
    <source>
        <dbReference type="ARBA" id="ARBA00022989"/>
    </source>
</evidence>
<keyword evidence="3 5" id="KW-1133">Transmembrane helix</keyword>
<evidence type="ECO:0000256" key="5">
    <source>
        <dbReference type="SAM" id="Phobius"/>
    </source>
</evidence>
<keyword evidence="4 5" id="KW-0472">Membrane</keyword>
<feature type="transmembrane region" description="Helical" evidence="5">
    <location>
        <begin position="325"/>
        <end position="345"/>
    </location>
</feature>
<dbReference type="InterPro" id="IPR013057">
    <property type="entry name" value="AA_transpt_TM"/>
</dbReference>
<feature type="transmembrane region" description="Helical" evidence="5">
    <location>
        <begin position="366"/>
        <end position="385"/>
    </location>
</feature>
<feature type="transmembrane region" description="Helical" evidence="5">
    <location>
        <begin position="452"/>
        <end position="474"/>
    </location>
</feature>
<dbReference type="GO" id="GO:0016020">
    <property type="term" value="C:membrane"/>
    <property type="evidence" value="ECO:0007669"/>
    <property type="project" value="UniProtKB-SubCell"/>
</dbReference>
<gene>
    <name evidence="7" type="ORF">ACHAWO_006894</name>
</gene>
<dbReference type="PANTHER" id="PTHR22950">
    <property type="entry name" value="AMINO ACID TRANSPORTER"/>
    <property type="match status" value="1"/>
</dbReference>
<evidence type="ECO:0000256" key="2">
    <source>
        <dbReference type="ARBA" id="ARBA00022692"/>
    </source>
</evidence>
<evidence type="ECO:0000256" key="4">
    <source>
        <dbReference type="ARBA" id="ARBA00023136"/>
    </source>
</evidence>
<evidence type="ECO:0000313" key="7">
    <source>
        <dbReference type="EMBL" id="KAL3772811.1"/>
    </source>
</evidence>
<organism evidence="7 8">
    <name type="scientific">Cyclotella atomus</name>
    <dbReference type="NCBI Taxonomy" id="382360"/>
    <lineage>
        <taxon>Eukaryota</taxon>
        <taxon>Sar</taxon>
        <taxon>Stramenopiles</taxon>
        <taxon>Ochrophyta</taxon>
        <taxon>Bacillariophyta</taxon>
        <taxon>Coscinodiscophyceae</taxon>
        <taxon>Thalassiosirophycidae</taxon>
        <taxon>Stephanodiscales</taxon>
        <taxon>Stephanodiscaceae</taxon>
        <taxon>Cyclotella</taxon>
    </lineage>
</organism>
<accession>A0ABD3NCR7</accession>
<reference evidence="7 8" key="1">
    <citation type="submission" date="2024-10" db="EMBL/GenBank/DDBJ databases">
        <title>Updated reference genomes for cyclostephanoid diatoms.</title>
        <authorList>
            <person name="Roberts W.R."/>
            <person name="Alverson A.J."/>
        </authorList>
    </citation>
    <scope>NUCLEOTIDE SEQUENCE [LARGE SCALE GENOMIC DNA]</scope>
    <source>
        <strain evidence="7 8">AJA010-31</strain>
    </source>
</reference>
<dbReference type="AlphaFoldDB" id="A0ABD3NCR7"/>
<feature type="transmembrane region" description="Helical" evidence="5">
    <location>
        <begin position="136"/>
        <end position="155"/>
    </location>
</feature>
<comment type="caution">
    <text evidence="7">The sequence shown here is derived from an EMBL/GenBank/DDBJ whole genome shotgun (WGS) entry which is preliminary data.</text>
</comment>
<feature type="non-terminal residue" evidence="7">
    <location>
        <position position="1"/>
    </location>
</feature>
<sequence>IRSIKNFGLAKRREPREGVRVRVDEDLGELNLHRLKLWYNQIASIDEEYLDEIKFSVFSAHQNGEDLSESEWGDDEAEEEEVRDKFIVDKKTTLQIEEPVDAHGEQVGGTLASATLGIIKGMIGPAILYLPHAFAAAGYAVAIPLLILSTTMFLWSSQCLLESWRIEYDRLSIRSSSRRKRRVHLSYPELAYRAFGAKGEKIVQIGISMMQSGVCITYLIFVPQNLHTSALLLFGWDISTNWCLLFMMAVQIPLSWIKDIRKFKMTNLLGNLLIFYGWIACLGFALDAMVNFDDGSIGAEGADESLAGRISHRFSEMKPFNPSGWFLFIGTSVFMFEGSITLLVPQQEAVHSPSDKRKFPALYKKVITSIVCFYCLYSISCWMAFGDDVRTVMTTSLPAGKLATTIQLAYSFAVVFTFPLQNYPSLEIVRRSLNRYIHGEKESYSQQQDSSLMNMITTLVVVLLSIIAISKYLVML</sequence>
<feature type="transmembrane region" description="Helical" evidence="5">
    <location>
        <begin position="268"/>
        <end position="286"/>
    </location>
</feature>
<keyword evidence="2 5" id="KW-0812">Transmembrane</keyword>
<protein>
    <recommendedName>
        <fullName evidence="6">Amino acid transporter transmembrane domain-containing protein</fullName>
    </recommendedName>
</protein>
<evidence type="ECO:0000259" key="6">
    <source>
        <dbReference type="Pfam" id="PF01490"/>
    </source>
</evidence>